<accession>A0A5A7TLY6</accession>
<dbReference type="Proteomes" id="UP000321393">
    <property type="component" value="Unassembled WGS sequence"/>
</dbReference>
<reference evidence="1 2" key="1">
    <citation type="submission" date="2019-08" db="EMBL/GenBank/DDBJ databases">
        <title>Draft genome sequences of two oriental melons (Cucumis melo L. var makuwa).</title>
        <authorList>
            <person name="Kwon S.-Y."/>
        </authorList>
    </citation>
    <scope>NUCLEOTIDE SEQUENCE [LARGE SCALE GENOMIC DNA]</scope>
    <source>
        <strain evidence="2">cv. SW 3</strain>
        <tissue evidence="1">Leaf</tissue>
    </source>
</reference>
<organism evidence="1 2">
    <name type="scientific">Cucumis melo var. makuwa</name>
    <name type="common">Oriental melon</name>
    <dbReference type="NCBI Taxonomy" id="1194695"/>
    <lineage>
        <taxon>Eukaryota</taxon>
        <taxon>Viridiplantae</taxon>
        <taxon>Streptophyta</taxon>
        <taxon>Embryophyta</taxon>
        <taxon>Tracheophyta</taxon>
        <taxon>Spermatophyta</taxon>
        <taxon>Magnoliopsida</taxon>
        <taxon>eudicotyledons</taxon>
        <taxon>Gunneridae</taxon>
        <taxon>Pentapetalae</taxon>
        <taxon>rosids</taxon>
        <taxon>fabids</taxon>
        <taxon>Cucurbitales</taxon>
        <taxon>Cucurbitaceae</taxon>
        <taxon>Benincaseae</taxon>
        <taxon>Cucumis</taxon>
    </lineage>
</organism>
<dbReference type="EMBL" id="SSTE01014973">
    <property type="protein sequence ID" value="KAA0044230.1"/>
    <property type="molecule type" value="Genomic_DNA"/>
</dbReference>
<evidence type="ECO:0000313" key="1">
    <source>
        <dbReference type="EMBL" id="KAA0044230.1"/>
    </source>
</evidence>
<sequence length="78" mass="8776">MMEMESACFTQDLLYLEKTFSASTLIRPASNTSNRCVFPNYYSPNLWGSWACCKFSRMQAGGIPYQELEMAVPESSSA</sequence>
<proteinExistence type="predicted"/>
<evidence type="ECO:0000313" key="2">
    <source>
        <dbReference type="Proteomes" id="UP000321393"/>
    </source>
</evidence>
<protein>
    <submittedName>
        <fullName evidence="1">SUN domain-containing protein 2-like</fullName>
    </submittedName>
</protein>
<dbReference type="OrthoDB" id="785602at2759"/>
<gene>
    <name evidence="1" type="ORF">E6C27_scaffold236G005920</name>
</gene>
<comment type="caution">
    <text evidence="1">The sequence shown here is derived from an EMBL/GenBank/DDBJ whole genome shotgun (WGS) entry which is preliminary data.</text>
</comment>
<name>A0A5A7TLY6_CUCMM</name>
<dbReference type="AlphaFoldDB" id="A0A5A7TLY6"/>